<protein>
    <submittedName>
        <fullName evidence="2">Erythromycin esterase family protein</fullName>
    </submittedName>
</protein>
<organism evidence="2 3">
    <name type="scientific">Streptomyces flavofungini</name>
    <dbReference type="NCBI Taxonomy" id="68200"/>
    <lineage>
        <taxon>Bacteria</taxon>
        <taxon>Bacillati</taxon>
        <taxon>Actinomycetota</taxon>
        <taxon>Actinomycetes</taxon>
        <taxon>Kitasatosporales</taxon>
        <taxon>Streptomycetaceae</taxon>
        <taxon>Streptomyces</taxon>
    </lineage>
</organism>
<dbReference type="EMBL" id="JAEKOZ010000010">
    <property type="protein sequence ID" value="MBJ3809184.1"/>
    <property type="molecule type" value="Genomic_DNA"/>
</dbReference>
<feature type="region of interest" description="Disordered" evidence="1">
    <location>
        <begin position="273"/>
        <end position="295"/>
    </location>
</feature>
<dbReference type="PANTHER" id="PTHR31299">
    <property type="entry name" value="ESTERASE, PUTATIVE (AFU_ORTHOLOGUE AFUA_1G05850)-RELATED"/>
    <property type="match status" value="1"/>
</dbReference>
<evidence type="ECO:0000313" key="3">
    <source>
        <dbReference type="Proteomes" id="UP000634780"/>
    </source>
</evidence>
<keyword evidence="3" id="KW-1185">Reference proteome</keyword>
<dbReference type="RefSeq" id="WP_190117416.1">
    <property type="nucleotide sequence ID" value="NZ_BMVR01000007.1"/>
</dbReference>
<proteinExistence type="predicted"/>
<accession>A0ABS0X7S7</accession>
<dbReference type="Pfam" id="PF05139">
    <property type="entry name" value="Erythro_esteras"/>
    <property type="match status" value="2"/>
</dbReference>
<evidence type="ECO:0000256" key="1">
    <source>
        <dbReference type="SAM" id="MobiDB-lite"/>
    </source>
</evidence>
<feature type="compositionally biased region" description="Low complexity" evidence="1">
    <location>
        <begin position="307"/>
        <end position="316"/>
    </location>
</feature>
<sequence length="344" mass="36949">MTPAGWIDHDAHPLATDADVPLDDLKPLLAVVEGASVVGGGDGSRAAHEVTVLQARMARFLVTRAGFRTLAFDGDRALGEALDTYGRTGTGDPRRLLRESEPFWNIAPFLHLIRWAREHNRAHAGDEVRVLGADMGADAVAAWGTLPPPPDDPHNMAALEHGLAERIAAWHAATGHRTFFWSTTSHASDGFRRAVHFPASIPRGQRNAGSLPRERFGSGYRPVGFTFGRGQVRAYGDEGVLHVPPPGHVLAEHTLDAAGPDSAAYLLDLRAAAPERDPHRGTEVARGRGRDQGRLHRRRGLPHAHHQLGLAPAAPGGQPPYPVRVLSRPRSAGDDGEGPGHRLG</sequence>
<feature type="region of interest" description="Disordered" evidence="1">
    <location>
        <begin position="307"/>
        <end position="344"/>
    </location>
</feature>
<dbReference type="Proteomes" id="UP000634780">
    <property type="component" value="Unassembled WGS sequence"/>
</dbReference>
<dbReference type="Gene3D" id="3.30.1870.10">
    <property type="entry name" value="EreA-like, domain 2"/>
    <property type="match status" value="1"/>
</dbReference>
<reference evidence="2 3" key="1">
    <citation type="submission" date="2020-12" db="EMBL/GenBank/DDBJ databases">
        <title>Streptomyces typhae sp. nov., a novel endophytic actinomycete isolated from the root of cattail pollen (Typha angustifolia L.).</title>
        <authorList>
            <person name="Peng C."/>
            <person name="Liu C."/>
        </authorList>
    </citation>
    <scope>NUCLEOTIDE SEQUENCE [LARGE SCALE GENOMIC DNA]</scope>
    <source>
        <strain evidence="2 3">JCM 4753</strain>
    </source>
</reference>
<name>A0ABS0X7S7_9ACTN</name>
<gene>
    <name evidence="2" type="ORF">JGB26_19000</name>
</gene>
<comment type="caution">
    <text evidence="2">The sequence shown here is derived from an EMBL/GenBank/DDBJ whole genome shotgun (WGS) entry which is preliminary data.</text>
</comment>
<dbReference type="SUPFAM" id="SSF159501">
    <property type="entry name" value="EreA/ChaN-like"/>
    <property type="match status" value="1"/>
</dbReference>
<dbReference type="InterPro" id="IPR007815">
    <property type="entry name" value="Emycin_Estase"/>
</dbReference>
<dbReference type="Gene3D" id="3.40.1660.10">
    <property type="entry name" value="EreA-like (biosynthetic domain)"/>
    <property type="match status" value="1"/>
</dbReference>
<feature type="compositionally biased region" description="Basic and acidic residues" evidence="1">
    <location>
        <begin position="273"/>
        <end position="294"/>
    </location>
</feature>
<dbReference type="PANTHER" id="PTHR31299:SF0">
    <property type="entry name" value="ESTERASE, PUTATIVE (AFU_ORTHOLOGUE AFUA_1G05850)-RELATED"/>
    <property type="match status" value="1"/>
</dbReference>
<dbReference type="InterPro" id="IPR052036">
    <property type="entry name" value="Hydrolase/PRTase-associated"/>
</dbReference>
<evidence type="ECO:0000313" key="2">
    <source>
        <dbReference type="EMBL" id="MBJ3809184.1"/>
    </source>
</evidence>